<dbReference type="Gene3D" id="3.40.50.11350">
    <property type="match status" value="1"/>
</dbReference>
<dbReference type="OrthoDB" id="2014825at2759"/>
<evidence type="ECO:0000313" key="2">
    <source>
        <dbReference type="EMBL" id="CEP03804.1"/>
    </source>
</evidence>
<dbReference type="PANTHER" id="PTHR13132:SF29">
    <property type="entry name" value="ALPHA-(1,6)-FUCOSYLTRANSFERASE"/>
    <property type="match status" value="1"/>
</dbReference>
<keyword evidence="3" id="KW-1185">Reference proteome</keyword>
<dbReference type="EMBL" id="CDSF01000155">
    <property type="protein sequence ID" value="CEP03804.1"/>
    <property type="molecule type" value="Genomic_DNA"/>
</dbReference>
<gene>
    <name evidence="2" type="ORF">PBRA_003411</name>
</gene>
<proteinExistence type="predicted"/>
<sequence>MAGFGSSLFFYRACLAAAINLGRVLIIAEGDLPHANLLEPWTNCPMPSPDDQDVMRCTFYGDGDIDFEARTDSSYVEPPAALWHVGRLWWGVHALAFLARPRSDLAPQGFDAHRHAGIHVRRTDKHHEAPVVPVIDFLRQLDHVGGSAPISVRVVTDDPDTVLPDFDISRQRCRRTFSLAVDGDPGHTNDSVIDGVIDLQYSDPLVVTFSSNFAHWAMALKIIHDLETGRSGRIAVLDAEWFGWLVVDQSRLLGAEWITNASIARRAGKSCGGSFYAYRDLAQRRTTCTWTTVRFRYSFR</sequence>
<evidence type="ECO:0000313" key="3">
    <source>
        <dbReference type="Proteomes" id="UP000039324"/>
    </source>
</evidence>
<feature type="signal peptide" evidence="1">
    <location>
        <begin position="1"/>
        <end position="16"/>
    </location>
</feature>
<evidence type="ECO:0000256" key="1">
    <source>
        <dbReference type="SAM" id="SignalP"/>
    </source>
</evidence>
<dbReference type="GO" id="GO:0046921">
    <property type="term" value="F:alpha-(1-&gt;6)-fucosyltransferase activity"/>
    <property type="evidence" value="ECO:0007669"/>
    <property type="project" value="TreeGrafter"/>
</dbReference>
<accession>A0A0G4J8V6</accession>
<dbReference type="Proteomes" id="UP000039324">
    <property type="component" value="Unassembled WGS sequence"/>
</dbReference>
<organism evidence="2 3">
    <name type="scientific">Plasmodiophora brassicae</name>
    <name type="common">Clubroot disease agent</name>
    <dbReference type="NCBI Taxonomy" id="37360"/>
    <lineage>
        <taxon>Eukaryota</taxon>
        <taxon>Sar</taxon>
        <taxon>Rhizaria</taxon>
        <taxon>Endomyxa</taxon>
        <taxon>Phytomyxea</taxon>
        <taxon>Plasmodiophorida</taxon>
        <taxon>Plasmodiophoridae</taxon>
        <taxon>Plasmodiophora</taxon>
    </lineage>
</organism>
<feature type="chain" id="PRO_5005193640" description="GT23 domain-containing protein" evidence="1">
    <location>
        <begin position="17"/>
        <end position="300"/>
    </location>
</feature>
<evidence type="ECO:0008006" key="4">
    <source>
        <dbReference type="Google" id="ProtNLM"/>
    </source>
</evidence>
<protein>
    <recommendedName>
        <fullName evidence="4">GT23 domain-containing protein</fullName>
    </recommendedName>
</protein>
<keyword evidence="1" id="KW-0732">Signal</keyword>
<dbReference type="AlphaFoldDB" id="A0A0G4J8V6"/>
<dbReference type="PANTHER" id="PTHR13132">
    <property type="entry name" value="ALPHA- 1,6 -FUCOSYLTRANSFERASE"/>
    <property type="match status" value="1"/>
</dbReference>
<reference evidence="2 3" key="1">
    <citation type="submission" date="2015-02" db="EMBL/GenBank/DDBJ databases">
        <authorList>
            <person name="Chooi Y.-H."/>
        </authorList>
    </citation>
    <scope>NUCLEOTIDE SEQUENCE [LARGE SCALE GENOMIC DNA]</scope>
    <source>
        <strain evidence="2">E3</strain>
    </source>
</reference>
<dbReference type="GO" id="GO:0006487">
    <property type="term" value="P:protein N-linked glycosylation"/>
    <property type="evidence" value="ECO:0007669"/>
    <property type="project" value="TreeGrafter"/>
</dbReference>
<name>A0A0G4J8V6_PLABS</name>